<dbReference type="GeneID" id="14889930"/>
<dbReference type="Proteomes" id="UP000014680">
    <property type="component" value="Unassembled WGS sequence"/>
</dbReference>
<dbReference type="SUPFAM" id="SSF159034">
    <property type="entry name" value="Mib/herc2 domain-like"/>
    <property type="match status" value="2"/>
</dbReference>
<sequence length="246" mass="27824">MSLSVEEKTLFVTLFKETVASYSAKINKNKVDVLLDVLPLIIKTASEELSEAEKALNTEVEAVKADTEKLQAVVKRSEPKKTEVSKQTTFERYINIGEVLGKRVERGENWKWENQDGGIGGRGVVVSMKASGWVKVRWDINNNENRYRYGSDNCYDIKVVAEEKEENIPSQEDQYKKPAQWLVGKSVIRGRDWKWEDQDGGNGSVGIVTESPSGNWVEVRWKSGSTAQYRWGEDGCYDLLVVAKPL</sequence>
<dbReference type="InterPro" id="IPR037252">
    <property type="entry name" value="Mib_Herc2_sf"/>
</dbReference>
<evidence type="ECO:0000313" key="2">
    <source>
        <dbReference type="EMBL" id="ELP90841.1"/>
    </source>
</evidence>
<evidence type="ECO:0000259" key="1">
    <source>
        <dbReference type="PROSITE" id="PS51416"/>
    </source>
</evidence>
<dbReference type="AlphaFoldDB" id="A0A0A1UB68"/>
<dbReference type="RefSeq" id="XP_004257612.1">
    <property type="nucleotide sequence ID" value="XM_004257564.1"/>
</dbReference>
<keyword evidence="3" id="KW-1185">Reference proteome</keyword>
<dbReference type="OrthoDB" id="26799at2759"/>
<organism evidence="2 3">
    <name type="scientific">Entamoeba invadens IP1</name>
    <dbReference type="NCBI Taxonomy" id="370355"/>
    <lineage>
        <taxon>Eukaryota</taxon>
        <taxon>Amoebozoa</taxon>
        <taxon>Evosea</taxon>
        <taxon>Archamoebae</taxon>
        <taxon>Mastigamoebida</taxon>
        <taxon>Entamoebidae</taxon>
        <taxon>Entamoeba</taxon>
    </lineage>
</organism>
<dbReference type="GO" id="GO:0005737">
    <property type="term" value="C:cytoplasm"/>
    <property type="evidence" value="ECO:0007669"/>
    <property type="project" value="TreeGrafter"/>
</dbReference>
<dbReference type="OMA" id="NENRYRY"/>
<feature type="domain" description="MIB/HERC2" evidence="1">
    <location>
        <begin position="174"/>
        <end position="245"/>
    </location>
</feature>
<dbReference type="Pfam" id="PF06701">
    <property type="entry name" value="MIB_HERC2"/>
    <property type="match status" value="2"/>
</dbReference>
<dbReference type="InterPro" id="IPR010606">
    <property type="entry name" value="Mib_Herc2"/>
</dbReference>
<dbReference type="GO" id="GO:0004842">
    <property type="term" value="F:ubiquitin-protein transferase activity"/>
    <property type="evidence" value="ECO:0007669"/>
    <property type="project" value="InterPro"/>
</dbReference>
<reference evidence="2 3" key="1">
    <citation type="submission" date="2012-10" db="EMBL/GenBank/DDBJ databases">
        <authorList>
            <person name="Zafar N."/>
            <person name="Inman J."/>
            <person name="Hall N."/>
            <person name="Lorenzi H."/>
            <person name="Caler E."/>
        </authorList>
    </citation>
    <scope>NUCLEOTIDE SEQUENCE [LARGE SCALE GENOMIC DNA]</scope>
    <source>
        <strain evidence="2 3">IP1</strain>
    </source>
</reference>
<dbReference type="VEuPathDB" id="AmoebaDB:EIN_359240"/>
<dbReference type="PANTHER" id="PTHR24202:SF4">
    <property type="entry name" value="E3 UBIQUITIN-PROTEIN LIGASE MIB2-RELATED"/>
    <property type="match status" value="1"/>
</dbReference>
<dbReference type="Gene3D" id="2.30.30.40">
    <property type="entry name" value="SH3 Domains"/>
    <property type="match status" value="2"/>
</dbReference>
<dbReference type="KEGG" id="eiv:EIN_359240"/>
<dbReference type="EMBL" id="KB206483">
    <property type="protein sequence ID" value="ELP90841.1"/>
    <property type="molecule type" value="Genomic_DNA"/>
</dbReference>
<dbReference type="GO" id="GO:0016567">
    <property type="term" value="P:protein ubiquitination"/>
    <property type="evidence" value="ECO:0007669"/>
    <property type="project" value="InterPro"/>
</dbReference>
<gene>
    <name evidence="2" type="ORF">EIN_359240</name>
</gene>
<protein>
    <recommendedName>
        <fullName evidence="1">MIB/HERC2 domain-containing protein</fullName>
    </recommendedName>
</protein>
<dbReference type="PROSITE" id="PS51416">
    <property type="entry name" value="MIB_HERC2"/>
    <property type="match status" value="2"/>
</dbReference>
<dbReference type="GO" id="GO:0046872">
    <property type="term" value="F:metal ion binding"/>
    <property type="evidence" value="ECO:0007669"/>
    <property type="project" value="InterPro"/>
</dbReference>
<name>A0A0A1UB68_ENTIV</name>
<dbReference type="PANTHER" id="PTHR24202">
    <property type="entry name" value="E3 UBIQUITIN-PROTEIN LIGASE MIB2"/>
    <property type="match status" value="1"/>
</dbReference>
<evidence type="ECO:0000313" key="3">
    <source>
        <dbReference type="Proteomes" id="UP000014680"/>
    </source>
</evidence>
<accession>A0A0A1UB68</accession>
<feature type="domain" description="MIB/HERC2" evidence="1">
    <location>
        <begin position="90"/>
        <end position="163"/>
    </location>
</feature>
<proteinExistence type="predicted"/>